<dbReference type="GO" id="GO:0020037">
    <property type="term" value="F:heme binding"/>
    <property type="evidence" value="ECO:0007669"/>
    <property type="project" value="InterPro"/>
</dbReference>
<feature type="domain" description="Heme NO-binding" evidence="1">
    <location>
        <begin position="2"/>
        <end position="161"/>
    </location>
</feature>
<evidence type="ECO:0000313" key="3">
    <source>
        <dbReference type="Proteomes" id="UP001155587"/>
    </source>
</evidence>
<comment type="caution">
    <text evidence="2">The sequence shown here is derived from an EMBL/GenBank/DDBJ whole genome shotgun (WGS) entry which is preliminary data.</text>
</comment>
<protein>
    <submittedName>
        <fullName evidence="2">Heme NO-binding domain-containing protein</fullName>
    </submittedName>
</protein>
<evidence type="ECO:0000313" key="2">
    <source>
        <dbReference type="EMBL" id="MCW8348107.1"/>
    </source>
</evidence>
<sequence length="179" mass="20239">MKGIIFTEFMELVEEKFGLDVLDDVLEMSGDEGIYTSVGSYDHRDLVKLIVNLSKKTNIDPATLQQVFGQTVFNALLRSLPNNAGINNSDSTFQFIRHVENYIHVEVKKLYADAQPPKFHFISENESEMVMDYESARCMSHVCLGLIEGCANHFGETIEVNMVPQTDDNSVVRFHLTLS</sequence>
<name>A0A9X3CR26_9VIBR</name>
<dbReference type="AlphaFoldDB" id="A0A9X3CR26"/>
<evidence type="ECO:0000259" key="1">
    <source>
        <dbReference type="Pfam" id="PF07700"/>
    </source>
</evidence>
<dbReference type="EMBL" id="JAKRRY010000031">
    <property type="protein sequence ID" value="MCW8348107.1"/>
    <property type="molecule type" value="Genomic_DNA"/>
</dbReference>
<dbReference type="Pfam" id="PF07700">
    <property type="entry name" value="HNOB"/>
    <property type="match status" value="1"/>
</dbReference>
<dbReference type="InterPro" id="IPR038158">
    <property type="entry name" value="H-NOX_domain_sf"/>
</dbReference>
<dbReference type="RefSeq" id="WP_265676670.1">
    <property type="nucleotide sequence ID" value="NZ_JAKRRY010000031.1"/>
</dbReference>
<dbReference type="SUPFAM" id="SSF111126">
    <property type="entry name" value="Ligand-binding domain in the NO signalling and Golgi transport"/>
    <property type="match status" value="1"/>
</dbReference>
<keyword evidence="3" id="KW-1185">Reference proteome</keyword>
<dbReference type="Proteomes" id="UP001155587">
    <property type="component" value="Unassembled WGS sequence"/>
</dbReference>
<dbReference type="Gene3D" id="3.90.1520.10">
    <property type="entry name" value="H-NOX domain"/>
    <property type="match status" value="1"/>
</dbReference>
<organism evidence="2 3">
    <name type="scientific">Vibrio qingdaonensis</name>
    <dbReference type="NCBI Taxonomy" id="2829491"/>
    <lineage>
        <taxon>Bacteria</taxon>
        <taxon>Pseudomonadati</taxon>
        <taxon>Pseudomonadota</taxon>
        <taxon>Gammaproteobacteria</taxon>
        <taxon>Vibrionales</taxon>
        <taxon>Vibrionaceae</taxon>
        <taxon>Vibrio</taxon>
    </lineage>
</organism>
<gene>
    <name evidence="2" type="ORF">MD535_19130</name>
</gene>
<proteinExistence type="predicted"/>
<accession>A0A9X3CR26</accession>
<dbReference type="InterPro" id="IPR024096">
    <property type="entry name" value="NO_sig/Golgi_transp_ligand-bd"/>
</dbReference>
<reference evidence="2" key="1">
    <citation type="submission" date="2022-02" db="EMBL/GenBank/DDBJ databases">
        <title>Vibrio sp. nov, a new bacterium isolated from seawater.</title>
        <authorList>
            <person name="Yuan Y."/>
        </authorList>
    </citation>
    <scope>NUCLEOTIDE SEQUENCE</scope>
    <source>
        <strain evidence="2">ZSDZ65</strain>
    </source>
</reference>
<dbReference type="InterPro" id="IPR011644">
    <property type="entry name" value="Heme_NO-bd"/>
</dbReference>